<dbReference type="InterPro" id="IPR005546">
    <property type="entry name" value="Autotransporte_beta"/>
</dbReference>
<evidence type="ECO:0000313" key="3">
    <source>
        <dbReference type="EMBL" id="SSW65332.1"/>
    </source>
</evidence>
<dbReference type="PRINTS" id="PR01484">
    <property type="entry name" value="PRTACTNFAMLY"/>
</dbReference>
<dbReference type="SMART" id="SM00869">
    <property type="entry name" value="Autotransporter"/>
    <property type="match status" value="1"/>
</dbReference>
<dbReference type="PANTHER" id="PTHR35037">
    <property type="entry name" value="C-TERMINAL REGION OF AIDA-LIKE PROTEIN"/>
    <property type="match status" value="1"/>
</dbReference>
<dbReference type="InterPro" id="IPR051551">
    <property type="entry name" value="Autotransporter_adhesion"/>
</dbReference>
<dbReference type="InterPro" id="IPR004899">
    <property type="entry name" value="Pertactin_central"/>
</dbReference>
<dbReference type="Proteomes" id="UP000289465">
    <property type="component" value="Unassembled WGS sequence"/>
</dbReference>
<dbReference type="EMBL" id="UFQC01000006">
    <property type="protein sequence ID" value="SSW65332.1"/>
    <property type="molecule type" value="Genomic_DNA"/>
</dbReference>
<reference evidence="3 4" key="1">
    <citation type="submission" date="2018-07" db="EMBL/GenBank/DDBJ databases">
        <authorList>
            <person name="Peeters C."/>
        </authorList>
    </citation>
    <scope>NUCLEOTIDE SEQUENCE [LARGE SCALE GENOMIC DNA]</scope>
    <source>
        <strain evidence="3 4">LMG 30378</strain>
    </source>
</reference>
<evidence type="ECO:0000256" key="1">
    <source>
        <dbReference type="ARBA" id="ARBA00022729"/>
    </source>
</evidence>
<organism evidence="3 4">
    <name type="scientific">Achromobacter veterisilvae</name>
    <dbReference type="NCBI Taxonomy" id="2069367"/>
    <lineage>
        <taxon>Bacteria</taxon>
        <taxon>Pseudomonadati</taxon>
        <taxon>Pseudomonadota</taxon>
        <taxon>Betaproteobacteria</taxon>
        <taxon>Burkholderiales</taxon>
        <taxon>Alcaligenaceae</taxon>
        <taxon>Achromobacter</taxon>
    </lineage>
</organism>
<proteinExistence type="predicted"/>
<dbReference type="Pfam" id="PF03797">
    <property type="entry name" value="Autotransporter"/>
    <property type="match status" value="1"/>
</dbReference>
<dbReference type="SUPFAM" id="SSF51126">
    <property type="entry name" value="Pectin lyase-like"/>
    <property type="match status" value="1"/>
</dbReference>
<name>A0A446CBW8_9BURK</name>
<dbReference type="InterPro" id="IPR011050">
    <property type="entry name" value="Pectin_lyase_fold/virulence"/>
</dbReference>
<accession>A0A446CBW8</accession>
<dbReference type="AlphaFoldDB" id="A0A446CBW8"/>
<protein>
    <submittedName>
        <fullName evidence="3">Pertactin autotransporter</fullName>
    </submittedName>
</protein>
<feature type="domain" description="Autotransporter" evidence="2">
    <location>
        <begin position="669"/>
        <end position="937"/>
    </location>
</feature>
<sequence>MTVRNGGSATVVNSQIVTHGRNANAVNVSTGGKADLVGSAAMTHDDFTHALSANGADSWISVRGGEVGTSGFEATAVCATDGAHIELDKVSINTLGQNSTGVSLHESTMAASGTDIVSAQGIGMAVFGGSVTFSDGSIVAYSDAIQLGSPWAGSHSPIAADIRDSSIRSESGMGIKVLGQNTQATLDRVHISVGSPGSQLLNTGVWMQGRDSQMTLRDSRIDAYGNGNAGVFSVAGDMTLENSDIKVHGDLSGGVIADGYGEAMAITMRNVAIETLGAGSLGALVSRADFVMEGGSVVTLGKEAHGVKSDSGSLSISGSKVYTYGDVAHGVITGDQHARMESVDVKTHGAGADALWHYALAPGNSPATLNIGGGSHIEAKDGAAIQAIGGDLSISLSDSTLIGGSLGGQGVLLRTVDWNESGQSVPAGRVVLDAERSRLKGDIVPERGSVSLSLRDHSSLHGALRDVAGSSVEKMTIDSSSVWYVGNSSVVQDLEASGTVSLNTSGKAFKVLDVTGDLTGDALFEMASDVGSGQSDKLRIGGTVEGNHRVLVANSGAEPATSGGSLQLIQTEGGSGSFALANRGQAVDVGTYRYTLVSDNAVGGRSSDWSLVHSGTVPQEPSPPVAPPGANALSTAANAAVNTSAAGTAQAIWHAESATLMQRLGQLRQDKGVGGLWTRGFGQRQKIDNRGGRDFDQTVGGVMIGADVTLPTATGRWHLGGMVGYSDVDRRFPDDGKGGADSYQVGSYATWVGDGGWYLDGVFKANRILQDFDVTATDGKAVTASSSRGAVGVSLETGRQFQLADDWYVEPLLGASTVRVGSDRYRASNGLLVEGDGGNSLQLRGGVLIGRRFLLNDGKVLQPYVKVARAHEFKGKGVVRTNGIATNTDYSGGRTDIGLGLAAMLGTNHRLYTDYEYSSGKQMDRPWAFNLGYRYSW</sequence>
<dbReference type="PROSITE" id="PS51208">
    <property type="entry name" value="AUTOTRANSPORTER"/>
    <property type="match status" value="1"/>
</dbReference>
<keyword evidence="1" id="KW-0732">Signal</keyword>
<dbReference type="GO" id="GO:0019867">
    <property type="term" value="C:outer membrane"/>
    <property type="evidence" value="ECO:0007669"/>
    <property type="project" value="InterPro"/>
</dbReference>
<dbReference type="SUPFAM" id="SSF103515">
    <property type="entry name" value="Autotransporter"/>
    <property type="match status" value="1"/>
</dbReference>
<dbReference type="NCBIfam" id="TIGR01414">
    <property type="entry name" value="autotrans_barl"/>
    <property type="match status" value="1"/>
</dbReference>
<dbReference type="Gene3D" id="2.40.128.130">
    <property type="entry name" value="Autotransporter beta-domain"/>
    <property type="match status" value="1"/>
</dbReference>
<evidence type="ECO:0000313" key="4">
    <source>
        <dbReference type="Proteomes" id="UP000289465"/>
    </source>
</evidence>
<dbReference type="Gene3D" id="2.160.20.20">
    <property type="match status" value="2"/>
</dbReference>
<dbReference type="Pfam" id="PF03212">
    <property type="entry name" value="Pertactin"/>
    <property type="match status" value="1"/>
</dbReference>
<dbReference type="PANTHER" id="PTHR35037:SF7">
    <property type="entry name" value="AUTOTRANSPORTER"/>
    <property type="match status" value="1"/>
</dbReference>
<dbReference type="InterPro" id="IPR012332">
    <property type="entry name" value="Autotransporter_pectin_lyase_C"/>
</dbReference>
<dbReference type="InterPro" id="IPR003991">
    <property type="entry name" value="Pertactin_virulence_factor"/>
</dbReference>
<gene>
    <name evidence="3" type="primary">prn_2</name>
    <name evidence="3" type="ORF">AVE30378_01493</name>
</gene>
<dbReference type="InterPro" id="IPR006315">
    <property type="entry name" value="OM_autotransptr_brl_dom"/>
</dbReference>
<evidence type="ECO:0000259" key="2">
    <source>
        <dbReference type="PROSITE" id="PS51208"/>
    </source>
</evidence>
<dbReference type="InterPro" id="IPR036709">
    <property type="entry name" value="Autotransporte_beta_dom_sf"/>
</dbReference>